<organism evidence="5 6">
    <name type="scientific">Kingdonia uniflora</name>
    <dbReference type="NCBI Taxonomy" id="39325"/>
    <lineage>
        <taxon>Eukaryota</taxon>
        <taxon>Viridiplantae</taxon>
        <taxon>Streptophyta</taxon>
        <taxon>Embryophyta</taxon>
        <taxon>Tracheophyta</taxon>
        <taxon>Spermatophyta</taxon>
        <taxon>Magnoliopsida</taxon>
        <taxon>Ranunculales</taxon>
        <taxon>Circaeasteraceae</taxon>
        <taxon>Kingdonia</taxon>
    </lineage>
</organism>
<keyword evidence="2" id="KW-0808">Transferase</keyword>
<dbReference type="InterPro" id="IPR002498">
    <property type="entry name" value="PInositol-4-P-4/5-kinase_core"/>
</dbReference>
<keyword evidence="2" id="KW-0418">Kinase</keyword>
<keyword evidence="6" id="KW-1185">Reference proteome</keyword>
<feature type="compositionally biased region" description="Polar residues" evidence="3">
    <location>
        <begin position="15"/>
        <end position="28"/>
    </location>
</feature>
<dbReference type="GO" id="GO:0005524">
    <property type="term" value="F:ATP binding"/>
    <property type="evidence" value="ECO:0007669"/>
    <property type="project" value="UniProtKB-UniRule"/>
</dbReference>
<dbReference type="Pfam" id="PF02493">
    <property type="entry name" value="MORN"/>
    <property type="match status" value="4"/>
</dbReference>
<evidence type="ECO:0000256" key="2">
    <source>
        <dbReference type="PROSITE-ProRule" id="PRU00781"/>
    </source>
</evidence>
<dbReference type="PROSITE" id="PS51455">
    <property type="entry name" value="PIPK"/>
    <property type="match status" value="1"/>
</dbReference>
<dbReference type="SMART" id="SM00698">
    <property type="entry name" value="MORN"/>
    <property type="match status" value="4"/>
</dbReference>
<dbReference type="InterPro" id="IPR027483">
    <property type="entry name" value="PInositol-4-P-4/5-kinase_C_sf"/>
</dbReference>
<sequence length="349" mass="39840">MTHSNELASFEGVRSSDSSGSYLEHSSSPKTEWAGIGVMYKDNGGSIWRESNFSADDGSIYKGTWRMNRQNGMGRKQYFNSDIYEGFWKEGVKEGNGSYVWCNKDTYTRNWEAGKMCGKGILEWANGDLFDGYWLDGLRHGSGFYKFVDGGYYFGMWSRGLKRWARSILFHRKAPEYLKTPLCSPEIVYTNLGLLKNYCASSKPKLLPSPSLRLVTHELNSVSRLPGSHIGGSILRVSFKDNEEEVYILLFDTGRLCVQLGVSMPALAKCKLSEDDDADDPTKVDFFETYDIVLFLGIIDVLREYNMKKKIEHGYKLLQYDPLLISSVEPTLYSRHFINFLEKIFLNKS</sequence>
<dbReference type="AlphaFoldDB" id="A0A7J7N930"/>
<proteinExistence type="predicted"/>
<dbReference type="SUPFAM" id="SSF56104">
    <property type="entry name" value="SAICAR synthase-like"/>
    <property type="match status" value="1"/>
</dbReference>
<evidence type="ECO:0000256" key="1">
    <source>
        <dbReference type="ARBA" id="ARBA00022737"/>
    </source>
</evidence>
<keyword evidence="2" id="KW-0067">ATP-binding</keyword>
<dbReference type="SMART" id="SM00330">
    <property type="entry name" value="PIPKc"/>
    <property type="match status" value="1"/>
</dbReference>
<evidence type="ECO:0000313" key="6">
    <source>
        <dbReference type="Proteomes" id="UP000541444"/>
    </source>
</evidence>
<feature type="domain" description="PIPK" evidence="4">
    <location>
        <begin position="1"/>
        <end position="345"/>
    </location>
</feature>
<dbReference type="GO" id="GO:0052742">
    <property type="term" value="F:phosphatidylinositol kinase activity"/>
    <property type="evidence" value="ECO:0007669"/>
    <property type="project" value="InterPro"/>
</dbReference>
<comment type="caution">
    <text evidence="5">The sequence shown here is derived from an EMBL/GenBank/DDBJ whole genome shotgun (WGS) entry which is preliminary data.</text>
</comment>
<gene>
    <name evidence="5" type="ORF">GIB67_022168</name>
</gene>
<evidence type="ECO:0000313" key="5">
    <source>
        <dbReference type="EMBL" id="KAF6163603.1"/>
    </source>
</evidence>
<dbReference type="EMBL" id="JACGCM010000972">
    <property type="protein sequence ID" value="KAF6163603.1"/>
    <property type="molecule type" value="Genomic_DNA"/>
</dbReference>
<dbReference type="Pfam" id="PF01504">
    <property type="entry name" value="PIP5K"/>
    <property type="match status" value="1"/>
</dbReference>
<dbReference type="Gene3D" id="2.20.110.10">
    <property type="entry name" value="Histone H3 K4-specific methyltransferase SET7/9 N-terminal domain"/>
    <property type="match status" value="1"/>
</dbReference>
<keyword evidence="2" id="KW-0547">Nucleotide-binding</keyword>
<dbReference type="PANTHER" id="PTHR23084">
    <property type="entry name" value="PHOSPHATIDYLINOSITOL-4-PHOSPHATE 5-KINASE RELATED"/>
    <property type="match status" value="1"/>
</dbReference>
<dbReference type="Proteomes" id="UP000541444">
    <property type="component" value="Unassembled WGS sequence"/>
</dbReference>
<dbReference type="GO" id="GO:0046488">
    <property type="term" value="P:phosphatidylinositol metabolic process"/>
    <property type="evidence" value="ECO:0007669"/>
    <property type="project" value="UniProtKB-UniRule"/>
</dbReference>
<feature type="region of interest" description="Disordered" evidence="3">
    <location>
        <begin position="1"/>
        <end position="28"/>
    </location>
</feature>
<evidence type="ECO:0000256" key="3">
    <source>
        <dbReference type="SAM" id="MobiDB-lite"/>
    </source>
</evidence>
<protein>
    <recommendedName>
        <fullName evidence="4">PIPK domain-containing protein</fullName>
    </recommendedName>
</protein>
<name>A0A7J7N930_9MAGN</name>
<keyword evidence="1" id="KW-0677">Repeat</keyword>
<reference evidence="5 6" key="1">
    <citation type="journal article" date="2020" name="IScience">
        <title>Genome Sequencing of the Endangered Kingdonia uniflora (Circaeasteraceae, Ranunculales) Reveals Potential Mechanisms of Evolutionary Specialization.</title>
        <authorList>
            <person name="Sun Y."/>
            <person name="Deng T."/>
            <person name="Zhang A."/>
            <person name="Moore M.J."/>
            <person name="Landis J.B."/>
            <person name="Lin N."/>
            <person name="Zhang H."/>
            <person name="Zhang X."/>
            <person name="Huang J."/>
            <person name="Zhang X."/>
            <person name="Sun H."/>
            <person name="Wang H."/>
        </authorList>
    </citation>
    <scope>NUCLEOTIDE SEQUENCE [LARGE SCALE GENOMIC DNA]</scope>
    <source>
        <strain evidence="5">TB1705</strain>
        <tissue evidence="5">Leaf</tissue>
    </source>
</reference>
<dbReference type="OrthoDB" id="70770at2759"/>
<dbReference type="GO" id="GO:0016020">
    <property type="term" value="C:membrane"/>
    <property type="evidence" value="ECO:0007669"/>
    <property type="project" value="UniProtKB-ARBA"/>
</dbReference>
<dbReference type="Gene3D" id="3.30.810.10">
    <property type="entry name" value="2-Layer Sandwich"/>
    <property type="match status" value="1"/>
</dbReference>
<dbReference type="PANTHER" id="PTHR23084:SF263">
    <property type="entry name" value="MORN REPEAT-CONTAINING PROTEIN 1"/>
    <property type="match status" value="1"/>
</dbReference>
<evidence type="ECO:0000259" key="4">
    <source>
        <dbReference type="PROSITE" id="PS51455"/>
    </source>
</evidence>
<dbReference type="SUPFAM" id="SSF82185">
    <property type="entry name" value="Histone H3 K4-specific methyltransferase SET7/9 N-terminal domain"/>
    <property type="match status" value="1"/>
</dbReference>
<dbReference type="InterPro" id="IPR003409">
    <property type="entry name" value="MORN"/>
</dbReference>
<accession>A0A7J7N930</accession>